<protein>
    <submittedName>
        <fullName evidence="1">Uncharacterized protein</fullName>
    </submittedName>
</protein>
<keyword evidence="2" id="KW-1185">Reference proteome</keyword>
<proteinExistence type="predicted"/>
<name>A0A2G9H0N0_9LAMI</name>
<dbReference type="Proteomes" id="UP000231279">
    <property type="component" value="Unassembled WGS sequence"/>
</dbReference>
<organism evidence="1 2">
    <name type="scientific">Handroanthus impetiginosus</name>
    <dbReference type="NCBI Taxonomy" id="429701"/>
    <lineage>
        <taxon>Eukaryota</taxon>
        <taxon>Viridiplantae</taxon>
        <taxon>Streptophyta</taxon>
        <taxon>Embryophyta</taxon>
        <taxon>Tracheophyta</taxon>
        <taxon>Spermatophyta</taxon>
        <taxon>Magnoliopsida</taxon>
        <taxon>eudicotyledons</taxon>
        <taxon>Gunneridae</taxon>
        <taxon>Pentapetalae</taxon>
        <taxon>asterids</taxon>
        <taxon>lamiids</taxon>
        <taxon>Lamiales</taxon>
        <taxon>Bignoniaceae</taxon>
        <taxon>Crescentiina</taxon>
        <taxon>Tabebuia alliance</taxon>
        <taxon>Handroanthus</taxon>
    </lineage>
</organism>
<dbReference type="EMBL" id="NKXS01003114">
    <property type="protein sequence ID" value="PIN10820.1"/>
    <property type="molecule type" value="Genomic_DNA"/>
</dbReference>
<reference evidence="2" key="1">
    <citation type="journal article" date="2018" name="Gigascience">
        <title>Genome assembly of the Pink Ipe (Handroanthus impetiginosus, Bignoniaceae), a highly valued, ecologically keystone Neotropical timber forest tree.</title>
        <authorList>
            <person name="Silva-Junior O.B."/>
            <person name="Grattapaglia D."/>
            <person name="Novaes E."/>
            <person name="Collevatti R.G."/>
        </authorList>
    </citation>
    <scope>NUCLEOTIDE SEQUENCE [LARGE SCALE GENOMIC DNA]</scope>
    <source>
        <strain evidence="2">cv. UFG-1</strain>
    </source>
</reference>
<gene>
    <name evidence="1" type="ORF">CDL12_16591</name>
</gene>
<dbReference type="AlphaFoldDB" id="A0A2G9H0N0"/>
<evidence type="ECO:0000313" key="1">
    <source>
        <dbReference type="EMBL" id="PIN10820.1"/>
    </source>
</evidence>
<comment type="caution">
    <text evidence="1">The sequence shown here is derived from an EMBL/GenBank/DDBJ whole genome shotgun (WGS) entry which is preliminary data.</text>
</comment>
<sequence length="88" mass="9516">MCYPGDACRRVAYTWASLHLTSAGAAARGGGGTTTKVCVCSPTSHPGSFRCRQHHVEYQWVSRVGLNPRPPSHIISKSFTANVCLDHC</sequence>
<dbReference type="OrthoDB" id="1740896at2759"/>
<evidence type="ECO:0000313" key="2">
    <source>
        <dbReference type="Proteomes" id="UP000231279"/>
    </source>
</evidence>
<accession>A0A2G9H0N0</accession>